<accession>A0AAE1A003</accession>
<keyword evidence="2" id="KW-1185">Reference proteome</keyword>
<dbReference type="EMBL" id="JAWDGP010002895">
    <property type="protein sequence ID" value="KAK3778715.1"/>
    <property type="molecule type" value="Genomic_DNA"/>
</dbReference>
<sequence>MAKGTQNLKAVEKAPSQTRIQRLGTSLGGDRICSIFIIALPLAVEGESTDLRDIRSFSRVWSPVELSGQARCSGLGTPEICYSRVSFETNTIWDYNVTTELCELVLANNARYKEEILRHQFGNSSRLELDLMKENSPTQEDIIISGCRRGVTAADGRDSRSSVIHQCDRSFTSFRGPAGPKRVN</sequence>
<name>A0AAE1A003_9GAST</name>
<reference evidence="1" key="1">
    <citation type="journal article" date="2023" name="G3 (Bethesda)">
        <title>A reference genome for the long-term kleptoplast-retaining sea slug Elysia crispata morphotype clarki.</title>
        <authorList>
            <person name="Eastman K.E."/>
            <person name="Pendleton A.L."/>
            <person name="Shaikh M.A."/>
            <person name="Suttiyut T."/>
            <person name="Ogas R."/>
            <person name="Tomko P."/>
            <person name="Gavelis G."/>
            <person name="Widhalm J.R."/>
            <person name="Wisecaver J.H."/>
        </authorList>
    </citation>
    <scope>NUCLEOTIDE SEQUENCE</scope>
    <source>
        <strain evidence="1">ECLA1</strain>
    </source>
</reference>
<evidence type="ECO:0000313" key="1">
    <source>
        <dbReference type="EMBL" id="KAK3778715.1"/>
    </source>
</evidence>
<organism evidence="1 2">
    <name type="scientific">Elysia crispata</name>
    <name type="common">lettuce slug</name>
    <dbReference type="NCBI Taxonomy" id="231223"/>
    <lineage>
        <taxon>Eukaryota</taxon>
        <taxon>Metazoa</taxon>
        <taxon>Spiralia</taxon>
        <taxon>Lophotrochozoa</taxon>
        <taxon>Mollusca</taxon>
        <taxon>Gastropoda</taxon>
        <taxon>Heterobranchia</taxon>
        <taxon>Euthyneura</taxon>
        <taxon>Panpulmonata</taxon>
        <taxon>Sacoglossa</taxon>
        <taxon>Placobranchoidea</taxon>
        <taxon>Plakobranchidae</taxon>
        <taxon>Elysia</taxon>
    </lineage>
</organism>
<proteinExistence type="predicted"/>
<gene>
    <name evidence="1" type="ORF">RRG08_012987</name>
</gene>
<protein>
    <submittedName>
        <fullName evidence="1">Uncharacterized protein</fullName>
    </submittedName>
</protein>
<evidence type="ECO:0000313" key="2">
    <source>
        <dbReference type="Proteomes" id="UP001283361"/>
    </source>
</evidence>
<dbReference type="Proteomes" id="UP001283361">
    <property type="component" value="Unassembled WGS sequence"/>
</dbReference>
<comment type="caution">
    <text evidence="1">The sequence shown here is derived from an EMBL/GenBank/DDBJ whole genome shotgun (WGS) entry which is preliminary data.</text>
</comment>
<dbReference type="AlphaFoldDB" id="A0AAE1A003"/>